<evidence type="ECO:0000313" key="1">
    <source>
        <dbReference type="EMBL" id="ESS73106.1"/>
    </source>
</evidence>
<dbReference type="Proteomes" id="UP000017842">
    <property type="component" value="Unassembled WGS sequence"/>
</dbReference>
<organism evidence="1 2">
    <name type="scientific">Methyloglobulus morosus KoM1</name>
    <dbReference type="NCBI Taxonomy" id="1116472"/>
    <lineage>
        <taxon>Bacteria</taxon>
        <taxon>Pseudomonadati</taxon>
        <taxon>Pseudomonadota</taxon>
        <taxon>Gammaproteobacteria</taxon>
        <taxon>Methylococcales</taxon>
        <taxon>Methylococcaceae</taxon>
        <taxon>Methyloglobulus</taxon>
    </lineage>
</organism>
<comment type="caution">
    <text evidence="1">The sequence shown here is derived from an EMBL/GenBank/DDBJ whole genome shotgun (WGS) entry which is preliminary data.</text>
</comment>
<protein>
    <submittedName>
        <fullName evidence="1">Uncharacterized protein</fullName>
    </submittedName>
</protein>
<accession>V5E0M9</accession>
<reference evidence="1 2" key="1">
    <citation type="journal article" date="2013" name="Genome Announc.">
        <title>Draft Genome Sequence of the Methanotrophic Gammaproteobacterium Methyloglobulus morosus DSM 22980 Strain KoM1.</title>
        <authorList>
            <person name="Poehlein A."/>
            <person name="Deutzmann J.S."/>
            <person name="Daniel R."/>
            <person name="Simeonova D.D."/>
        </authorList>
    </citation>
    <scope>NUCLEOTIDE SEQUENCE [LARGE SCALE GENOMIC DNA]</scope>
    <source>
        <strain evidence="1 2">KoM1</strain>
    </source>
</reference>
<proteinExistence type="predicted"/>
<dbReference type="EMBL" id="AYLO01000034">
    <property type="protein sequence ID" value="ESS73106.1"/>
    <property type="molecule type" value="Genomic_DNA"/>
</dbReference>
<keyword evidence="2" id="KW-1185">Reference proteome</keyword>
<dbReference type="AlphaFoldDB" id="V5E0M9"/>
<evidence type="ECO:0000313" key="2">
    <source>
        <dbReference type="Proteomes" id="UP000017842"/>
    </source>
</evidence>
<dbReference type="RefSeq" id="WP_023493850.1">
    <property type="nucleotide sequence ID" value="NZ_AYLO01000034.1"/>
</dbReference>
<name>V5E0M9_9GAMM</name>
<sequence length="83" mass="9471">MKILNTCRLRILADLFIHNPEKGIKKGDFSTKGQLTSVAPYRRDFSDGGHDFYDFQLKEIECCEGENLRALLYEMSTDPNPSA</sequence>
<gene>
    <name evidence="1" type="ORF">MGMO_35c00020</name>
</gene>